<keyword evidence="2" id="KW-1133">Transmembrane helix</keyword>
<dbReference type="AlphaFoldDB" id="A0A2P9AFN3"/>
<dbReference type="SMART" id="SM00044">
    <property type="entry name" value="CYCc"/>
    <property type="match status" value="1"/>
</dbReference>
<keyword evidence="2" id="KW-0812">Transmembrane</keyword>
<protein>
    <submittedName>
        <fullName evidence="5">Guanylyl cyclase</fullName>
    </submittedName>
</protein>
<sequence>MQQLGVRGRLFLAFLGISAFAVFAAAAAMYAFLQVGEVLDQITQKRVPAALASQQLSRQAERVVSMAPAYLSVATSIEHEQLSSRIAVEVERLKDLLSDVKLGGVSAKYLNLIEPSVEHLVINLDSLGTEISRQLEARDRKAELLRQLSNTHIATLRLLAPGLRVMEADLSRLRKSIDDGDITSDQKSRTIAKVAQSIATLQPLQKAQFEESTIYDTLLRASVSQLADLPILSFPLERSVSSLERVAADMDQMLRSRISDRTKEFRSLIDGPNSILRAREHELEIMNNARLRLDGNVDLSRQLTDVVDRLVAATNEDINMANRSAISVQQWSTGVLLAVVGLSLISSILIVWLYVGRHLIARLTALSDSMLAIADGNLEATIPGGGDDEISGMAKALVVFRDTAVEVRESNLREINEARRRLIDAIESIFEGFSLYDAEDRLVVCNSRYRKLLYPWIEDVVRPGTSFESIIRAAAERGLIRDAEGRIEAWVAERLALHRNPGQPHLQRRSEDQWILISERKTEDGGTVAVYADITELKHREQELSEKSEALEQKSKTLEQLSSQLAKYLSPQLYDSIFSGKQEVKVASSRKKLTVFFSDIAGFTETADRMESEELTQLINHYLTEMSRIGVNYGATIDKYIGDAMLIFFGDPESKGVKEDALACVNMAIAMQKKLHDLTDLWRDSGIEKPLRVRMGIHTGYCTVGNFGSADRMDYTIIGGAVNTASRLQSLATPGEILISYETFAHVKDQIRSEEHGEIEVKGISYPVATYRVVDTFENLGRERRHFREEHSNVRIDIDLEAMTKDDREPAADILRRALRLLTESDKLE</sequence>
<evidence type="ECO:0000256" key="2">
    <source>
        <dbReference type="SAM" id="Phobius"/>
    </source>
</evidence>
<accession>A0A2P9AFN3</accession>
<dbReference type="Proteomes" id="UP000245698">
    <property type="component" value="Unassembled WGS sequence"/>
</dbReference>
<dbReference type="SUPFAM" id="SSF158472">
    <property type="entry name" value="HAMP domain-like"/>
    <property type="match status" value="1"/>
</dbReference>
<evidence type="ECO:0000313" key="5">
    <source>
        <dbReference type="EMBL" id="SJM29951.1"/>
    </source>
</evidence>
<dbReference type="Gene3D" id="1.20.58.920">
    <property type="match status" value="1"/>
</dbReference>
<dbReference type="PROSITE" id="PS50885">
    <property type="entry name" value="HAMP"/>
    <property type="match status" value="1"/>
</dbReference>
<dbReference type="Pfam" id="PF00211">
    <property type="entry name" value="Guanylate_cyc"/>
    <property type="match status" value="1"/>
</dbReference>
<dbReference type="PANTHER" id="PTHR43081:SF18">
    <property type="entry name" value="BLL7624 PROTEIN"/>
    <property type="match status" value="1"/>
</dbReference>
<dbReference type="Pfam" id="PF21689">
    <property type="entry name" value="TorS_sensor_domain"/>
    <property type="match status" value="1"/>
</dbReference>
<feature type="transmembrane region" description="Helical" evidence="2">
    <location>
        <begin position="331"/>
        <end position="355"/>
    </location>
</feature>
<dbReference type="InterPro" id="IPR001054">
    <property type="entry name" value="A/G_cyclase"/>
</dbReference>
<dbReference type="SUPFAM" id="SSF55073">
    <property type="entry name" value="Nucleotide cyclase"/>
    <property type="match status" value="1"/>
</dbReference>
<dbReference type="RefSeq" id="WP_244602720.1">
    <property type="nucleotide sequence ID" value="NZ_FUIG01000018.1"/>
</dbReference>
<gene>
    <name evidence="5" type="ORF">BQ8482_120006</name>
</gene>
<evidence type="ECO:0000259" key="3">
    <source>
        <dbReference type="PROSITE" id="PS50125"/>
    </source>
</evidence>
<dbReference type="InterPro" id="IPR050697">
    <property type="entry name" value="Adenylyl/Guanylyl_Cyclase_3/4"/>
</dbReference>
<dbReference type="PROSITE" id="PS50125">
    <property type="entry name" value="GUANYLATE_CYCLASE_2"/>
    <property type="match status" value="1"/>
</dbReference>
<dbReference type="Pfam" id="PF00672">
    <property type="entry name" value="HAMP"/>
    <property type="match status" value="1"/>
</dbReference>
<evidence type="ECO:0000313" key="6">
    <source>
        <dbReference type="Proteomes" id="UP000245698"/>
    </source>
</evidence>
<feature type="transmembrane region" description="Helical" evidence="2">
    <location>
        <begin position="12"/>
        <end position="33"/>
    </location>
</feature>
<proteinExistence type="predicted"/>
<dbReference type="Gene3D" id="3.30.70.1230">
    <property type="entry name" value="Nucleotide cyclase"/>
    <property type="match status" value="1"/>
</dbReference>
<keyword evidence="6" id="KW-1185">Reference proteome</keyword>
<dbReference type="Gene3D" id="3.30.450.20">
    <property type="entry name" value="PAS domain"/>
    <property type="match status" value="1"/>
</dbReference>
<organism evidence="5 6">
    <name type="scientific">Mesorhizobium delmotii</name>
    <dbReference type="NCBI Taxonomy" id="1631247"/>
    <lineage>
        <taxon>Bacteria</taxon>
        <taxon>Pseudomonadati</taxon>
        <taxon>Pseudomonadota</taxon>
        <taxon>Alphaproteobacteria</taxon>
        <taxon>Hyphomicrobiales</taxon>
        <taxon>Phyllobacteriaceae</taxon>
        <taxon>Mesorhizobium</taxon>
    </lineage>
</organism>
<dbReference type="Gene3D" id="6.10.340.10">
    <property type="match status" value="1"/>
</dbReference>
<evidence type="ECO:0000259" key="4">
    <source>
        <dbReference type="PROSITE" id="PS50885"/>
    </source>
</evidence>
<feature type="coiled-coil region" evidence="1">
    <location>
        <begin position="534"/>
        <end position="564"/>
    </location>
</feature>
<evidence type="ECO:0000256" key="1">
    <source>
        <dbReference type="SAM" id="Coils"/>
    </source>
</evidence>
<name>A0A2P9AFN3_9HYPH</name>
<dbReference type="PANTHER" id="PTHR43081">
    <property type="entry name" value="ADENYLATE CYCLASE, TERMINAL-DIFFERENTIATION SPECIFIC-RELATED"/>
    <property type="match status" value="1"/>
</dbReference>
<feature type="domain" description="HAMP" evidence="4">
    <location>
        <begin position="357"/>
        <end position="409"/>
    </location>
</feature>
<dbReference type="SMART" id="SM00304">
    <property type="entry name" value="HAMP"/>
    <property type="match status" value="1"/>
</dbReference>
<dbReference type="InterPro" id="IPR038188">
    <property type="entry name" value="TorS_sensor_sf"/>
</dbReference>
<dbReference type="InterPro" id="IPR003660">
    <property type="entry name" value="HAMP_dom"/>
</dbReference>
<dbReference type="GO" id="GO:0035556">
    <property type="term" value="P:intracellular signal transduction"/>
    <property type="evidence" value="ECO:0007669"/>
    <property type="project" value="InterPro"/>
</dbReference>
<dbReference type="GO" id="GO:0006171">
    <property type="term" value="P:cAMP biosynthetic process"/>
    <property type="evidence" value="ECO:0007669"/>
    <property type="project" value="TreeGrafter"/>
</dbReference>
<keyword evidence="1" id="KW-0175">Coiled coil</keyword>
<dbReference type="GO" id="GO:0004016">
    <property type="term" value="F:adenylate cyclase activity"/>
    <property type="evidence" value="ECO:0007669"/>
    <property type="project" value="UniProtKB-ARBA"/>
</dbReference>
<dbReference type="CDD" id="cd07302">
    <property type="entry name" value="CHD"/>
    <property type="match status" value="1"/>
</dbReference>
<dbReference type="EMBL" id="FUIG01000018">
    <property type="protein sequence ID" value="SJM29951.1"/>
    <property type="molecule type" value="Genomic_DNA"/>
</dbReference>
<dbReference type="Pfam" id="PF12860">
    <property type="entry name" value="PAS_7"/>
    <property type="match status" value="1"/>
</dbReference>
<keyword evidence="2" id="KW-0472">Membrane</keyword>
<dbReference type="GO" id="GO:0016020">
    <property type="term" value="C:membrane"/>
    <property type="evidence" value="ECO:0007669"/>
    <property type="project" value="InterPro"/>
</dbReference>
<reference evidence="6" key="1">
    <citation type="submission" date="2016-12" db="EMBL/GenBank/DDBJ databases">
        <authorList>
            <person name="Brunel B."/>
        </authorList>
    </citation>
    <scope>NUCLEOTIDE SEQUENCE [LARGE SCALE GENOMIC DNA]</scope>
</reference>
<dbReference type="InterPro" id="IPR029787">
    <property type="entry name" value="Nucleotide_cyclase"/>
</dbReference>
<feature type="domain" description="Guanylate cyclase" evidence="3">
    <location>
        <begin position="594"/>
        <end position="729"/>
    </location>
</feature>